<dbReference type="GO" id="GO:0008990">
    <property type="term" value="F:rRNA (guanine-N2-)-methyltransferase activity"/>
    <property type="evidence" value="ECO:0007669"/>
    <property type="project" value="TreeGrafter"/>
</dbReference>
<evidence type="ECO:0000256" key="2">
    <source>
        <dbReference type="ARBA" id="ARBA00022679"/>
    </source>
</evidence>
<evidence type="ECO:0000313" key="5">
    <source>
        <dbReference type="EMBL" id="QBP18545.1"/>
    </source>
</evidence>
<dbReference type="PANTHER" id="PTHR47313:SF1">
    <property type="entry name" value="RIBOSOMAL RNA LARGE SUBUNIT METHYLTRANSFERASE K_L"/>
    <property type="match status" value="1"/>
</dbReference>
<reference evidence="6" key="1">
    <citation type="submission" date="2018-12" db="EMBL/GenBank/DDBJ databases">
        <title>A new species of lactobacillus.</title>
        <authorList>
            <person name="Jian Y."/>
            <person name="Xin L."/>
            <person name="Hong Z.J."/>
            <person name="Ming L.Z."/>
            <person name="Hong X.Z."/>
        </authorList>
    </citation>
    <scope>NUCLEOTIDE SEQUENCE [LARGE SCALE GENOMIC DNA]</scope>
    <source>
        <strain evidence="6">HSLZ-75</strain>
    </source>
</reference>
<dbReference type="KEGG" id="lji:ELX58_05240"/>
<dbReference type="PROSITE" id="PS00092">
    <property type="entry name" value="N6_MTASE"/>
    <property type="match status" value="1"/>
</dbReference>
<protein>
    <submittedName>
        <fullName evidence="5">Class I SAM-dependent RNA methyltransferase</fullName>
    </submittedName>
</protein>
<keyword evidence="3" id="KW-0694">RNA-binding</keyword>
<dbReference type="SUPFAM" id="SSF53335">
    <property type="entry name" value="S-adenosyl-L-methionine-dependent methyltransferases"/>
    <property type="match status" value="1"/>
</dbReference>
<dbReference type="CDD" id="cd11715">
    <property type="entry name" value="THUMP_AdoMetMT"/>
    <property type="match status" value="1"/>
</dbReference>
<dbReference type="Pfam" id="PF01170">
    <property type="entry name" value="UPF0020"/>
    <property type="match status" value="1"/>
</dbReference>
<dbReference type="PROSITE" id="PS01261">
    <property type="entry name" value="UPF0020"/>
    <property type="match status" value="1"/>
</dbReference>
<dbReference type="PROSITE" id="PS51165">
    <property type="entry name" value="THUMP"/>
    <property type="match status" value="1"/>
</dbReference>
<evidence type="ECO:0000259" key="4">
    <source>
        <dbReference type="PROSITE" id="PS51165"/>
    </source>
</evidence>
<keyword evidence="2 5" id="KW-0808">Transferase</keyword>
<proteinExistence type="predicted"/>
<feature type="domain" description="THUMP" evidence="4">
    <location>
        <begin position="44"/>
        <end position="155"/>
    </location>
</feature>
<sequence length="381" mass="43266">MQKFHLVATAAAGIESVVGKELQQLGYQTQIQNGRVLFDGTLDDVVKTNLWLRAADRVKILIGEFPAKTFDELFNKTYSLAWDRYLPMNATFPVEGVSVKSQLHSTPDVQAVVKKAIAKKIGHVYHRRSRLPETGPVYPLEVSVRKNMVRLTLDTTGPSLFKRGYKILKGPAPLKENMAAALIELTDWHSKTMPFVDPMCGSGTIPIEAALMGKHMAPGLNRHFTFEKWEWINPKRIEEIREQAKAAAKPKQPVQIFASDIDPKMVNAVKINSAEAGLLDDLHIQQLDVKDFKTDLTDGVVVSNPPYGQRMETPAEVHKLYRTLGNVFKPMTSWSKYFLSSDLNFEHYYGQRATKRRKLYNGSLRTDYFQFWSTNNYHGKH</sequence>
<dbReference type="Pfam" id="PF02926">
    <property type="entry name" value="THUMP"/>
    <property type="match status" value="1"/>
</dbReference>
<dbReference type="InterPro" id="IPR002052">
    <property type="entry name" value="DNA_methylase_N6_adenine_CS"/>
</dbReference>
<dbReference type="GO" id="GO:0070043">
    <property type="term" value="F:rRNA (guanine-N7-)-methyltransferase activity"/>
    <property type="evidence" value="ECO:0007669"/>
    <property type="project" value="TreeGrafter"/>
</dbReference>
<dbReference type="EMBL" id="CP034726">
    <property type="protein sequence ID" value="QBP18545.1"/>
    <property type="molecule type" value="Genomic_DNA"/>
</dbReference>
<dbReference type="OrthoDB" id="9809404at2"/>
<dbReference type="InterPro" id="IPR053943">
    <property type="entry name" value="RlmKL-like_Mtase_CS"/>
</dbReference>
<evidence type="ECO:0000313" key="6">
    <source>
        <dbReference type="Proteomes" id="UP000294321"/>
    </source>
</evidence>
<dbReference type="InterPro" id="IPR054170">
    <property type="entry name" value="RlmL_1st"/>
</dbReference>
<gene>
    <name evidence="5" type="ORF">ELX58_05240</name>
</gene>
<organism evidence="5 6">
    <name type="scientific">Acetilactobacillus jinshanensis</name>
    <dbReference type="NCBI Taxonomy" id="1720083"/>
    <lineage>
        <taxon>Bacteria</taxon>
        <taxon>Bacillati</taxon>
        <taxon>Bacillota</taxon>
        <taxon>Bacilli</taxon>
        <taxon>Lactobacillales</taxon>
        <taxon>Lactobacillaceae</taxon>
        <taxon>Acetilactobacillus</taxon>
    </lineage>
</organism>
<evidence type="ECO:0000256" key="3">
    <source>
        <dbReference type="PROSITE-ProRule" id="PRU00529"/>
    </source>
</evidence>
<dbReference type="RefSeq" id="WP_133442104.1">
    <property type="nucleotide sequence ID" value="NZ_CP034726.1"/>
</dbReference>
<dbReference type="Gene3D" id="3.40.50.150">
    <property type="entry name" value="Vaccinia Virus protein VP39"/>
    <property type="match status" value="1"/>
</dbReference>
<keyword evidence="6" id="KW-1185">Reference proteome</keyword>
<name>A0A4P6ZL45_9LACO</name>
<evidence type="ECO:0000256" key="1">
    <source>
        <dbReference type="ARBA" id="ARBA00022603"/>
    </source>
</evidence>
<dbReference type="InterPro" id="IPR029063">
    <property type="entry name" value="SAM-dependent_MTases_sf"/>
</dbReference>
<dbReference type="Pfam" id="PF22020">
    <property type="entry name" value="RlmL_1st"/>
    <property type="match status" value="1"/>
</dbReference>
<dbReference type="PANTHER" id="PTHR47313">
    <property type="entry name" value="RIBOSOMAL RNA LARGE SUBUNIT METHYLTRANSFERASE K/L"/>
    <property type="match status" value="1"/>
</dbReference>
<dbReference type="Proteomes" id="UP000294321">
    <property type="component" value="Chromosome"/>
</dbReference>
<dbReference type="GO" id="GO:0003723">
    <property type="term" value="F:RNA binding"/>
    <property type="evidence" value="ECO:0007669"/>
    <property type="project" value="UniProtKB-UniRule"/>
</dbReference>
<dbReference type="InterPro" id="IPR000241">
    <property type="entry name" value="RlmKL-like_Mtase"/>
</dbReference>
<dbReference type="SMART" id="SM00981">
    <property type="entry name" value="THUMP"/>
    <property type="match status" value="1"/>
</dbReference>
<dbReference type="InterPro" id="IPR004114">
    <property type="entry name" value="THUMP_dom"/>
</dbReference>
<keyword evidence="1 5" id="KW-0489">Methyltransferase</keyword>
<dbReference type="AlphaFoldDB" id="A0A4P6ZL45"/>
<accession>A0A4P6ZL45</accession>
<dbReference type="Gene3D" id="3.30.2130.30">
    <property type="match status" value="1"/>
</dbReference>